<dbReference type="Pfam" id="PF08696">
    <property type="entry name" value="Dna2"/>
    <property type="match status" value="1"/>
</dbReference>
<organism evidence="11 12">
    <name type="scientific">Astathelohania contejeani</name>
    <dbReference type="NCBI Taxonomy" id="164912"/>
    <lineage>
        <taxon>Eukaryota</taxon>
        <taxon>Fungi</taxon>
        <taxon>Fungi incertae sedis</taxon>
        <taxon>Microsporidia</taxon>
        <taxon>Astathelohaniidae</taxon>
        <taxon>Astathelohania</taxon>
    </lineage>
</organism>
<reference evidence="11 12" key="1">
    <citation type="submission" date="2019-01" db="EMBL/GenBank/DDBJ databases">
        <title>Genomes sequencing and comparative genomics of infectious freshwater microsporidia, Cucumispora dikerogammari and Thelohania contejeani.</title>
        <authorList>
            <person name="Cormier A."/>
            <person name="Giraud I."/>
            <person name="Wattier R."/>
            <person name="Teixeira M."/>
            <person name="Grandjean F."/>
            <person name="Rigaud T."/>
            <person name="Cordaux R."/>
        </authorList>
    </citation>
    <scope>NUCLEOTIDE SEQUENCE [LARGE SCALE GENOMIC DNA]</scope>
    <source>
        <strain evidence="11">T1</strain>
        <tissue evidence="11">Spores</tissue>
    </source>
</reference>
<keyword evidence="7" id="KW-0235">DNA replication</keyword>
<keyword evidence="7" id="KW-0004">4Fe-4S</keyword>
<keyword evidence="7" id="KW-0411">Iron-sulfur</keyword>
<dbReference type="Gene3D" id="3.90.320.10">
    <property type="match status" value="1"/>
</dbReference>
<comment type="function">
    <text evidence="7">Key enzyme involved in DNA replication and DNA repair. Involved in Okazaki fragments processing by cleaving long flaps that escape FEN1: flaps that are longer than 27 nucleotides are coated by replication protein A complex (RPA), leading to recruit DNA2 which cleaves the flap until it is too short to bind RPA and becomes a substrate for FEN1. Also involved in 5'-end resection of DNA during double-strand break (DSB) repair by mediating the cleavage of 5'-ssDNA.</text>
</comment>
<evidence type="ECO:0000256" key="1">
    <source>
        <dbReference type="ARBA" id="ARBA00007913"/>
    </source>
</evidence>
<evidence type="ECO:0000256" key="4">
    <source>
        <dbReference type="ARBA" id="ARBA00022801"/>
    </source>
</evidence>
<keyword evidence="6 7" id="KW-0067">ATP-binding</keyword>
<keyword evidence="7" id="KW-0158">Chromosome</keyword>
<evidence type="ECO:0000256" key="7">
    <source>
        <dbReference type="RuleBase" id="RU367041"/>
    </source>
</evidence>
<dbReference type="EC" id="3.1.-.-" evidence="7"/>
<keyword evidence="7" id="KW-0539">Nucleus</keyword>
<evidence type="ECO:0000256" key="6">
    <source>
        <dbReference type="ARBA" id="ARBA00022840"/>
    </source>
</evidence>
<dbReference type="InterPro" id="IPR027351">
    <property type="entry name" value="(+)RNA_virus_helicase_core_dom"/>
</dbReference>
<evidence type="ECO:0000259" key="10">
    <source>
        <dbReference type="Pfam" id="PF08696"/>
    </source>
</evidence>
<dbReference type="InterPro" id="IPR045055">
    <property type="entry name" value="DNA2/NAM7-like"/>
</dbReference>
<proteinExistence type="inferred from homology"/>
<dbReference type="InterPro" id="IPR014808">
    <property type="entry name" value="DNA_replication_fac_Dna2_N"/>
</dbReference>
<protein>
    <recommendedName>
        <fullName evidence="7">DNA replication ATP-dependent helicase/nuclease</fullName>
        <ecNumber evidence="7">3.1.-.-</ecNumber>
        <ecNumber evidence="7">3.6.4.12</ecNumber>
    </recommendedName>
</protein>
<accession>A0ABQ7I1J2</accession>
<keyword evidence="12" id="KW-1185">Reference proteome</keyword>
<sequence>MKEPPTVSWQYSQQNNHPAKRKKCFSLNDIPQTQNKALQAWYEADTSIQEEPANDDDLLSSVLDIEGEIFSDEQGDVCTFTIEKIEIITDGFLLTGNGVSCIVKGEWSEIEFEPGMKIKAFPIPRECTSFTVDDHSNFLVIEDELMSVTQLCNGFVCSYRAVLKGAISEISFDRTPLCLAVGLLIHFVVESALKSHTFSINFLVHSARDWINKNINLVYAAGADESQMLNEFLTALPGILGLKEVFSQHVDTEVAVMSYRYGLRGIIDAVICEGPMRAPLELKSGRVCRIEHRAQTIAYQLMLSERQTNTNGIGYLYYTGSGALIKVKPTHSEIRSILVKRNILCVLKRGGVIKLNKIFKPEMSYNAQYDNSDDNKDDNIYYKEGGMVKDEISSDFSLSDFHSTEDSNKKENNILKDKTTLEPCNCPPSELCKTLYHIYQMDNKKGLFLQTQWEEIIKEESKIQITFSHFNFIKQESDLLILENKEESDLSEGALVDIYDPNKIKVSYGKIVKIDKEFVYVSLIEYANLISHTEFYLSVPNNLLFFKTMRYSLLNIAIKDSFIMNLIIERWNNNINDDDSINDNINADDTLSIPDCYRKEFYSLNDNQRIALYQALNCNQYKLIHGMPGTGKSSVISLLIRILVYYRKKILLVCYTNMALENIIKRIKGIKLHRAKKDSVDNILTVTELAKYYDSIDVVAGTAYSFGDAVFVNRVFDFCIIDEASQIHLLLALIPISRAKKFVLVGDHLQLTPLAKQSKELRKSLFEYLIGTGQTTKLCLQYRMGASIMNLSNDLFYSGKMVCGSKEKGEVIFIDTNSMGLEKWLGRIEDSCVVLCYFNTMVGWIKKRCKWPVQTVDRFQGSESENVIVIFDPVTDCEIMQSNERLNVALTRARNKLVLVGNKEKMKKVKILKKLLRKINLLY</sequence>
<name>A0ABQ7I1J2_9MICR</name>
<dbReference type="InterPro" id="IPR011604">
    <property type="entry name" value="PDDEXK-like_dom_sf"/>
</dbReference>
<evidence type="ECO:0000313" key="12">
    <source>
        <dbReference type="Proteomes" id="UP001516464"/>
    </source>
</evidence>
<evidence type="ECO:0000256" key="2">
    <source>
        <dbReference type="ARBA" id="ARBA00022723"/>
    </source>
</evidence>
<keyword evidence="3 7" id="KW-0547">Nucleotide-binding</keyword>
<evidence type="ECO:0000259" key="9">
    <source>
        <dbReference type="Pfam" id="PF01443"/>
    </source>
</evidence>
<evidence type="ECO:0000313" key="11">
    <source>
        <dbReference type="EMBL" id="KAF7684284.1"/>
    </source>
</evidence>
<gene>
    <name evidence="11" type="primary">DNA2</name>
    <name evidence="11" type="ORF">TCON_0533</name>
</gene>
<keyword evidence="7" id="KW-0238">DNA-binding</keyword>
<keyword evidence="4 7" id="KW-0378">Hydrolase</keyword>
<dbReference type="SUPFAM" id="SSF52540">
    <property type="entry name" value="P-loop containing nucleoside triphosphate hydrolases"/>
    <property type="match status" value="1"/>
</dbReference>
<dbReference type="GO" id="GO:0004386">
    <property type="term" value="F:helicase activity"/>
    <property type="evidence" value="ECO:0007669"/>
    <property type="project" value="UniProtKB-KW"/>
</dbReference>
<dbReference type="Pfam" id="PF01443">
    <property type="entry name" value="Viral_helicase1"/>
    <property type="match status" value="1"/>
</dbReference>
<dbReference type="InterPro" id="IPR027417">
    <property type="entry name" value="P-loop_NTPase"/>
</dbReference>
<feature type="domain" description="(+)RNA virus helicase C-terminal" evidence="9">
    <location>
        <begin position="623"/>
        <end position="900"/>
    </location>
</feature>
<feature type="region of interest" description="Disordered" evidence="8">
    <location>
        <begin position="1"/>
        <end position="20"/>
    </location>
</feature>
<comment type="subcellular location">
    <subcellularLocation>
        <location evidence="7">Nucleus</location>
    </subcellularLocation>
    <subcellularLocation>
        <location evidence="7">Chromosome</location>
    </subcellularLocation>
</comment>
<keyword evidence="7" id="KW-0540">Nuclease</keyword>
<dbReference type="EC" id="3.6.4.12" evidence="7"/>
<keyword evidence="5 7" id="KW-0347">Helicase</keyword>
<comment type="similarity">
    <text evidence="1 7">Belongs to the DNA2/NAM7 helicase family.</text>
</comment>
<evidence type="ECO:0000256" key="8">
    <source>
        <dbReference type="SAM" id="MobiDB-lite"/>
    </source>
</evidence>
<feature type="compositionally biased region" description="Polar residues" evidence="8">
    <location>
        <begin position="7"/>
        <end position="17"/>
    </location>
</feature>
<feature type="domain" description="DNA replication factor Dna2 N-terminal" evidence="10">
    <location>
        <begin position="99"/>
        <end position="239"/>
    </location>
</feature>
<dbReference type="PANTHER" id="PTHR10887:SF433">
    <property type="entry name" value="DNA REPLICATION ATP-DEPENDENT HELICASE_NUCLEASE DNA2"/>
    <property type="match status" value="1"/>
</dbReference>
<comment type="caution">
    <text evidence="11">The sequence shown here is derived from an EMBL/GenBank/DDBJ whole genome shotgun (WGS) entry which is preliminary data.</text>
</comment>
<keyword evidence="7" id="KW-0408">Iron</keyword>
<dbReference type="Gene3D" id="3.40.50.300">
    <property type="entry name" value="P-loop containing nucleotide triphosphate hydrolases"/>
    <property type="match status" value="2"/>
</dbReference>
<keyword evidence="7" id="KW-0227">DNA damage</keyword>
<keyword evidence="2 7" id="KW-0479">Metal-binding</keyword>
<dbReference type="PANTHER" id="PTHR10887">
    <property type="entry name" value="DNA2/NAM7 HELICASE FAMILY"/>
    <property type="match status" value="1"/>
</dbReference>
<keyword evidence="7" id="KW-0234">DNA repair</keyword>
<keyword evidence="7" id="KW-0511">Multifunctional enzyme</keyword>
<dbReference type="Proteomes" id="UP001516464">
    <property type="component" value="Unassembled WGS sequence"/>
</dbReference>
<evidence type="ECO:0000256" key="3">
    <source>
        <dbReference type="ARBA" id="ARBA00022741"/>
    </source>
</evidence>
<dbReference type="EMBL" id="SBIQ01000020">
    <property type="protein sequence ID" value="KAF7684284.1"/>
    <property type="molecule type" value="Genomic_DNA"/>
</dbReference>
<comment type="catalytic activity">
    <reaction evidence="7">
        <text>ATP + H2O = ADP + phosphate + H(+)</text>
        <dbReference type="Rhea" id="RHEA:13065"/>
        <dbReference type="ChEBI" id="CHEBI:15377"/>
        <dbReference type="ChEBI" id="CHEBI:15378"/>
        <dbReference type="ChEBI" id="CHEBI:30616"/>
        <dbReference type="ChEBI" id="CHEBI:43474"/>
        <dbReference type="ChEBI" id="CHEBI:456216"/>
        <dbReference type="EC" id="3.6.4.12"/>
    </reaction>
</comment>
<evidence type="ECO:0000256" key="5">
    <source>
        <dbReference type="ARBA" id="ARBA00022806"/>
    </source>
</evidence>